<reference evidence="2" key="1">
    <citation type="submission" date="2016-10" db="EMBL/GenBank/DDBJ databases">
        <authorList>
            <person name="Varghese N."/>
            <person name="Submissions S."/>
        </authorList>
    </citation>
    <scope>NUCLEOTIDE SEQUENCE [LARGE SCALE GENOMIC DNA]</scope>
    <source>
        <strain evidence="2">DSM 45789</strain>
    </source>
</reference>
<name>A0A1I6UV32_9BACL</name>
<dbReference type="Proteomes" id="UP000198660">
    <property type="component" value="Unassembled WGS sequence"/>
</dbReference>
<evidence type="ECO:0000313" key="2">
    <source>
        <dbReference type="Proteomes" id="UP000198660"/>
    </source>
</evidence>
<organism evidence="1 2">
    <name type="scientific">Marininema halotolerans</name>
    <dbReference type="NCBI Taxonomy" id="1155944"/>
    <lineage>
        <taxon>Bacteria</taxon>
        <taxon>Bacillati</taxon>
        <taxon>Bacillota</taxon>
        <taxon>Bacilli</taxon>
        <taxon>Bacillales</taxon>
        <taxon>Thermoactinomycetaceae</taxon>
        <taxon>Marininema</taxon>
    </lineage>
</organism>
<accession>A0A1I6UV32</accession>
<gene>
    <name evidence="1" type="ORF">SAMN05444972_1225</name>
</gene>
<dbReference type="EMBL" id="FPAA01000022">
    <property type="protein sequence ID" value="SFT05194.1"/>
    <property type="molecule type" value="Genomic_DNA"/>
</dbReference>
<keyword evidence="2" id="KW-1185">Reference proteome</keyword>
<proteinExistence type="predicted"/>
<dbReference type="AlphaFoldDB" id="A0A1I6UV32"/>
<protein>
    <submittedName>
        <fullName evidence="1">Uncharacterized protein</fullName>
    </submittedName>
</protein>
<dbReference type="RefSeq" id="WP_091839928.1">
    <property type="nucleotide sequence ID" value="NZ_FPAA01000022.1"/>
</dbReference>
<sequence length="102" mass="10881">MAKKPITIRNVAKKPRADYRLVVLYRNANNTATVQSKVVAPGKTKVILVPNTATNVSITVAKRSRKALAAFGVVSETLLPKAGAVNIIARPQRLIVGKPLPG</sequence>
<evidence type="ECO:0000313" key="1">
    <source>
        <dbReference type="EMBL" id="SFT05194.1"/>
    </source>
</evidence>